<dbReference type="InterPro" id="IPR012776">
    <property type="entry name" value="Trimethyllysine_dOase"/>
</dbReference>
<evidence type="ECO:0000313" key="19">
    <source>
        <dbReference type="EMBL" id="KAK3780571.1"/>
    </source>
</evidence>
<dbReference type="FunFam" id="3.60.130.10:FF:000001">
    <property type="entry name" value="Trimethyllysine dioxygenase, mitochondrial"/>
    <property type="match status" value="1"/>
</dbReference>
<feature type="domain" description="TauD/TfdA-like" evidence="17">
    <location>
        <begin position="269"/>
        <end position="511"/>
    </location>
</feature>
<dbReference type="FunFam" id="3.30.2020.30:FF:000002">
    <property type="entry name" value="Putative gamma-butyrobetaine dioxygenase"/>
    <property type="match status" value="1"/>
</dbReference>
<evidence type="ECO:0000256" key="10">
    <source>
        <dbReference type="ARBA" id="ARBA00023002"/>
    </source>
</evidence>
<keyword evidence="8" id="KW-0124">Carnitine biosynthesis</keyword>
<evidence type="ECO:0000256" key="8">
    <source>
        <dbReference type="ARBA" id="ARBA00022873"/>
    </source>
</evidence>
<dbReference type="Pfam" id="PF02668">
    <property type="entry name" value="TauD"/>
    <property type="match status" value="1"/>
</dbReference>
<keyword evidence="9" id="KW-0223">Dioxygenase</keyword>
<dbReference type="Proteomes" id="UP001283361">
    <property type="component" value="Unassembled WGS sequence"/>
</dbReference>
<gene>
    <name evidence="19" type="ORF">RRG08_037511</name>
</gene>
<dbReference type="InterPro" id="IPR042098">
    <property type="entry name" value="TauD-like_sf"/>
</dbReference>
<evidence type="ECO:0000256" key="11">
    <source>
        <dbReference type="ARBA" id="ARBA00023004"/>
    </source>
</evidence>
<evidence type="ECO:0000256" key="15">
    <source>
        <dbReference type="ARBA" id="ARBA00046008"/>
    </source>
</evidence>
<evidence type="ECO:0000259" key="18">
    <source>
        <dbReference type="Pfam" id="PF06155"/>
    </source>
</evidence>
<evidence type="ECO:0000256" key="9">
    <source>
        <dbReference type="ARBA" id="ARBA00022964"/>
    </source>
</evidence>
<dbReference type="InterPro" id="IPR010376">
    <property type="entry name" value="GBBH-like_N"/>
</dbReference>
<dbReference type="EC" id="1.14.11.8" evidence="5"/>
<evidence type="ECO:0000256" key="16">
    <source>
        <dbReference type="ARBA" id="ARBA00049334"/>
    </source>
</evidence>
<dbReference type="GO" id="GO:0050353">
    <property type="term" value="F:trimethyllysine dioxygenase activity"/>
    <property type="evidence" value="ECO:0007669"/>
    <property type="project" value="UniProtKB-EC"/>
</dbReference>
<dbReference type="GO" id="GO:0005506">
    <property type="term" value="F:iron ion binding"/>
    <property type="evidence" value="ECO:0007669"/>
    <property type="project" value="InterPro"/>
</dbReference>
<comment type="catalytic activity">
    <reaction evidence="16">
        <text>N(6),N(6),N(6)-trimethyl-L-lysine + 2-oxoglutarate + O2 = (3S)-3-hydroxy-N(6),N(6),N(6)-trimethyl-L-lysine + succinate + CO2</text>
        <dbReference type="Rhea" id="RHEA:14181"/>
        <dbReference type="ChEBI" id="CHEBI:15379"/>
        <dbReference type="ChEBI" id="CHEBI:16526"/>
        <dbReference type="ChEBI" id="CHEBI:16810"/>
        <dbReference type="ChEBI" id="CHEBI:30031"/>
        <dbReference type="ChEBI" id="CHEBI:58100"/>
        <dbReference type="ChEBI" id="CHEBI:141499"/>
        <dbReference type="EC" id="1.14.11.8"/>
    </reaction>
</comment>
<sequence length="527" mass="60205">MKPTSLYRSFFYVKVWSVQLNRTITSSTNYRINECLASTSSLIRGINIHKEILWNQSIAQAVRMKHTMRNSQSVFQDKYTHKNKSKRSPKMSGWAHNLHFQKCFTSRKSGHMVPSVSSVPSLVTKDRNLKNALVIHSQQQRFSHNGTESSLKLESSSESDQQLLRIDVGRRSLVIPALWLRDHCRSSKYYNHETHQKNADPDLLTRNLKIDSVEMTTNSSGVTIVWNDGHVSEFNMDWLLSNYYNEKSESGTRHLLWDRDNIESQPLPVVSYDDHMTLEAGLSKTVSNICKYGFSIVEGADATEAATEKVVQRLTFVQETLFGKMWTFTSDAQRSDTAYSTLALGSHTDLTYMDTPAGIQVFHCLKHTGTGGETLLVDGFRCLKALRQTHPEDFEFLKNTVVPHEYKENPSPDSPGYHLYSLGTTIRTHPSSGELIQIRFNPYDRAPLNTVPATEIPTFYRAYGRLIKIISDPVGHFWHRLKPGQVIFIDNWRVMHGRSAFAGTRVMCGCYLPRDEWVSKARMLGVW</sequence>
<dbReference type="EMBL" id="JAWDGP010002704">
    <property type="protein sequence ID" value="KAK3780571.1"/>
    <property type="molecule type" value="Genomic_DNA"/>
</dbReference>
<dbReference type="AlphaFoldDB" id="A0AAE1DRP1"/>
<dbReference type="GO" id="GO:0005739">
    <property type="term" value="C:mitochondrion"/>
    <property type="evidence" value="ECO:0007669"/>
    <property type="project" value="TreeGrafter"/>
</dbReference>
<dbReference type="NCBIfam" id="TIGR02410">
    <property type="entry name" value="carnitine_TMLD"/>
    <property type="match status" value="1"/>
</dbReference>
<evidence type="ECO:0000256" key="4">
    <source>
        <dbReference type="ARBA" id="ARBA00008654"/>
    </source>
</evidence>
<dbReference type="PANTHER" id="PTHR10696:SF51">
    <property type="entry name" value="TRIMETHYLLYSINE DIOXYGENASE, MITOCHONDRIAL"/>
    <property type="match status" value="1"/>
</dbReference>
<dbReference type="Gene3D" id="3.60.130.10">
    <property type="entry name" value="Clavaminate synthase-like"/>
    <property type="match status" value="1"/>
</dbReference>
<comment type="similarity">
    <text evidence="4">Belongs to the gamma-BBH/TMLD family.</text>
</comment>
<name>A0AAE1DRP1_9GAST</name>
<organism evidence="19 20">
    <name type="scientific">Elysia crispata</name>
    <name type="common">lettuce slug</name>
    <dbReference type="NCBI Taxonomy" id="231223"/>
    <lineage>
        <taxon>Eukaryota</taxon>
        <taxon>Metazoa</taxon>
        <taxon>Spiralia</taxon>
        <taxon>Lophotrochozoa</taxon>
        <taxon>Mollusca</taxon>
        <taxon>Gastropoda</taxon>
        <taxon>Heterobranchia</taxon>
        <taxon>Euthyneura</taxon>
        <taxon>Panpulmonata</taxon>
        <taxon>Sacoglossa</taxon>
        <taxon>Placobranchoidea</taxon>
        <taxon>Plakobranchidae</taxon>
        <taxon>Elysia</taxon>
    </lineage>
</organism>
<evidence type="ECO:0000259" key="17">
    <source>
        <dbReference type="Pfam" id="PF02668"/>
    </source>
</evidence>
<evidence type="ECO:0000256" key="12">
    <source>
        <dbReference type="ARBA" id="ARBA00030363"/>
    </source>
</evidence>
<keyword evidence="11" id="KW-0408">Iron</keyword>
<feature type="domain" description="Gamma-butyrobetaine hydroxylase-like N-terminal" evidence="18">
    <location>
        <begin position="162"/>
        <end position="239"/>
    </location>
</feature>
<comment type="cofactor">
    <cofactor evidence="2">
        <name>L-ascorbate</name>
        <dbReference type="ChEBI" id="CHEBI:38290"/>
    </cofactor>
</comment>
<dbReference type="PANTHER" id="PTHR10696">
    <property type="entry name" value="GAMMA-BUTYROBETAINE HYDROXYLASE-RELATED"/>
    <property type="match status" value="1"/>
</dbReference>
<comment type="pathway">
    <text evidence="3">Amine and polyamine biosynthesis; carnitine biosynthesis.</text>
</comment>
<dbReference type="InterPro" id="IPR050411">
    <property type="entry name" value="AlphaKG_dependent_hydroxylases"/>
</dbReference>
<dbReference type="GO" id="GO:0045329">
    <property type="term" value="P:carnitine biosynthetic process"/>
    <property type="evidence" value="ECO:0007669"/>
    <property type="project" value="UniProtKB-KW"/>
</dbReference>
<keyword evidence="10" id="KW-0560">Oxidoreductase</keyword>
<keyword evidence="7" id="KW-0479">Metal-binding</keyword>
<reference evidence="19" key="1">
    <citation type="journal article" date="2023" name="G3 (Bethesda)">
        <title>A reference genome for the long-term kleptoplast-retaining sea slug Elysia crispata morphotype clarki.</title>
        <authorList>
            <person name="Eastman K.E."/>
            <person name="Pendleton A.L."/>
            <person name="Shaikh M.A."/>
            <person name="Suttiyut T."/>
            <person name="Ogas R."/>
            <person name="Tomko P."/>
            <person name="Gavelis G."/>
            <person name="Widhalm J.R."/>
            <person name="Wisecaver J.H."/>
        </authorList>
    </citation>
    <scope>NUCLEOTIDE SEQUENCE</scope>
    <source>
        <strain evidence="19">ECLA1</strain>
    </source>
</reference>
<protein>
    <recommendedName>
        <fullName evidence="6">Trimethyllysine dioxygenase, mitochondrial</fullName>
        <ecNumber evidence="5">1.14.11.8</ecNumber>
    </recommendedName>
    <alternativeName>
        <fullName evidence="13">Epsilon-trimethyllysine 2-oxoglutarate dioxygenase</fullName>
    </alternativeName>
    <alternativeName>
        <fullName evidence="12">TML hydroxylase</fullName>
    </alternativeName>
    <alternativeName>
        <fullName evidence="14">TML-alpha-ketoglutarate dioxygenase</fullName>
    </alternativeName>
</protein>
<evidence type="ECO:0000256" key="14">
    <source>
        <dbReference type="ARBA" id="ARBA00032283"/>
    </source>
</evidence>
<evidence type="ECO:0000256" key="7">
    <source>
        <dbReference type="ARBA" id="ARBA00022723"/>
    </source>
</evidence>
<keyword evidence="20" id="KW-1185">Reference proteome</keyword>
<comment type="function">
    <text evidence="15">Converts trimethyllysine (TML) into hydroxytrimethyllysine (HTML).</text>
</comment>
<evidence type="ECO:0000313" key="20">
    <source>
        <dbReference type="Proteomes" id="UP001283361"/>
    </source>
</evidence>
<evidence type="ECO:0000256" key="2">
    <source>
        <dbReference type="ARBA" id="ARBA00001961"/>
    </source>
</evidence>
<comment type="cofactor">
    <cofactor evidence="1">
        <name>Fe(2+)</name>
        <dbReference type="ChEBI" id="CHEBI:29033"/>
    </cofactor>
</comment>
<evidence type="ECO:0000256" key="1">
    <source>
        <dbReference type="ARBA" id="ARBA00001954"/>
    </source>
</evidence>
<comment type="caution">
    <text evidence="19">The sequence shown here is derived from an EMBL/GenBank/DDBJ whole genome shotgun (WGS) entry which is preliminary data.</text>
</comment>
<dbReference type="CDD" id="cd00250">
    <property type="entry name" value="CAS_like"/>
    <property type="match status" value="1"/>
</dbReference>
<accession>A0AAE1DRP1</accession>
<dbReference type="Gene3D" id="3.30.2020.30">
    <property type="match status" value="1"/>
</dbReference>
<dbReference type="Pfam" id="PF06155">
    <property type="entry name" value="GBBH-like_N"/>
    <property type="match status" value="1"/>
</dbReference>
<evidence type="ECO:0000256" key="6">
    <source>
        <dbReference type="ARBA" id="ARBA00016835"/>
    </source>
</evidence>
<evidence type="ECO:0000256" key="3">
    <source>
        <dbReference type="ARBA" id="ARBA00005022"/>
    </source>
</evidence>
<evidence type="ECO:0000256" key="13">
    <source>
        <dbReference type="ARBA" id="ARBA00031778"/>
    </source>
</evidence>
<evidence type="ECO:0000256" key="5">
    <source>
        <dbReference type="ARBA" id="ARBA00012267"/>
    </source>
</evidence>
<proteinExistence type="inferred from homology"/>
<dbReference type="InterPro" id="IPR003819">
    <property type="entry name" value="TauD/TfdA-like"/>
</dbReference>
<dbReference type="SUPFAM" id="SSF51197">
    <property type="entry name" value="Clavaminate synthase-like"/>
    <property type="match status" value="1"/>
</dbReference>
<dbReference type="InterPro" id="IPR038492">
    <property type="entry name" value="GBBH-like_N_sf"/>
</dbReference>